<name>A0A173QV83_PARDI</name>
<organism evidence="4 6">
    <name type="scientific">Parabacteroides distasonis</name>
    <dbReference type="NCBI Taxonomy" id="823"/>
    <lineage>
        <taxon>Bacteria</taxon>
        <taxon>Pseudomonadati</taxon>
        <taxon>Bacteroidota</taxon>
        <taxon>Bacteroidia</taxon>
        <taxon>Bacteroidales</taxon>
        <taxon>Tannerellaceae</taxon>
        <taxon>Parabacteroides</taxon>
    </lineage>
</organism>
<keyword evidence="2" id="KW-0564">Palmitate</keyword>
<accession>A0A173QV83</accession>
<keyword evidence="2" id="KW-0812">Transmembrane</keyword>
<sequence length="468" mass="52216">MHKHLRLTCYALLCLLVPIGVMAQTEHKYLDRALPGSWSEEGSDFQQTLPVEDNWWRNFKDPLLDSLIEVAVKQNYSVQMAMDRIAMAKANLRSAQGSYSPTLGLSAGWTRQQSSGNINQVPKAITQYSSATVDMNWEVDIFGSIRNRVKAEKENFAASKEEYNAAMVSLCAQVASSYINMRELQQEVKVAQQNCRSQQTVVQITQKRYETGLVSKLDVAQAQSVYYSTKASLPMLEAGIIQYANSLAILLGLYPSDLQKIMETEASLPEYIEPVGVGLPANLLLRRPDVRAAERQVNALAASLGASKSDWWPKVFVKGSIGFASHDFDKLANHNSLTYEIAPTLTWNFFQGTQKIQATRLAKAQLDESIRQFNQTVLTSVQEVDNAMSSYKNSIKQIVALREVVNQGKQTLDLSLDLYKQGLTPFQNVLDAQRSLLTYQNQLTQAQGSSLLNLIQLYQSLGGGWNPI</sequence>
<gene>
    <name evidence="4" type="primary">oprM_1</name>
    <name evidence="4" type="ORF">ERS852429_00058</name>
    <name evidence="5" type="ORF">PN599_15355</name>
</gene>
<protein>
    <submittedName>
        <fullName evidence="4">Outer membrane protein oprM</fullName>
    </submittedName>
    <submittedName>
        <fullName evidence="5">TolC family protein</fullName>
    </submittedName>
</protein>
<proteinExistence type="inferred from homology"/>
<feature type="chain" id="PRO_5007948200" evidence="2">
    <location>
        <begin position="24"/>
        <end position="468"/>
    </location>
</feature>
<dbReference type="Gene3D" id="1.20.1600.10">
    <property type="entry name" value="Outer membrane efflux proteins (OEP)"/>
    <property type="match status" value="1"/>
</dbReference>
<dbReference type="Proteomes" id="UP001210126">
    <property type="component" value="Unassembled WGS sequence"/>
</dbReference>
<comment type="subcellular location">
    <subcellularLocation>
        <location evidence="2">Cell membrane</location>
        <topology evidence="2">Lipid-anchor</topology>
    </subcellularLocation>
</comment>
<feature type="signal peptide" evidence="2">
    <location>
        <begin position="1"/>
        <end position="23"/>
    </location>
</feature>
<dbReference type="PANTHER" id="PTHR30203">
    <property type="entry name" value="OUTER MEMBRANE CATION EFFLUX PROTEIN"/>
    <property type="match status" value="1"/>
</dbReference>
<keyword evidence="2" id="KW-1134">Transmembrane beta strand</keyword>
<evidence type="ECO:0000313" key="5">
    <source>
        <dbReference type="EMBL" id="MDB9006373.1"/>
    </source>
</evidence>
<evidence type="ECO:0000256" key="3">
    <source>
        <dbReference type="SAM" id="Coils"/>
    </source>
</evidence>
<dbReference type="InterPro" id="IPR010131">
    <property type="entry name" value="MdtP/NodT-like"/>
</dbReference>
<keyword evidence="2" id="KW-0449">Lipoprotein</keyword>
<dbReference type="GO" id="GO:0005886">
    <property type="term" value="C:plasma membrane"/>
    <property type="evidence" value="ECO:0007669"/>
    <property type="project" value="UniProtKB-SubCell"/>
</dbReference>
<dbReference type="SUPFAM" id="SSF56954">
    <property type="entry name" value="Outer membrane efflux proteins (OEP)"/>
    <property type="match status" value="1"/>
</dbReference>
<feature type="coiled-coil region" evidence="3">
    <location>
        <begin position="174"/>
        <end position="201"/>
    </location>
</feature>
<reference evidence="4 6" key="1">
    <citation type="submission" date="2015-09" db="EMBL/GenBank/DDBJ databases">
        <authorList>
            <consortium name="Pathogen Informatics"/>
        </authorList>
    </citation>
    <scope>NUCLEOTIDE SEQUENCE [LARGE SCALE GENOMIC DNA]</scope>
    <source>
        <strain evidence="4 6">2789STDY5608872</strain>
    </source>
</reference>
<dbReference type="AlphaFoldDB" id="A0A173QV83"/>
<dbReference type="PANTHER" id="PTHR30203:SF31">
    <property type="entry name" value="RND EFFLUX SYSTEM, OUTER MEMBRANE LIPOPROTEIN, NODT"/>
    <property type="match status" value="1"/>
</dbReference>
<reference evidence="5" key="2">
    <citation type="submission" date="2023-01" db="EMBL/GenBank/DDBJ databases">
        <title>Human gut microbiome strain richness.</title>
        <authorList>
            <person name="Chen-Liaw A."/>
        </authorList>
    </citation>
    <scope>NUCLEOTIDE SEQUENCE</scope>
    <source>
        <strain evidence="5">RTP21484st1_E5_RTP21484_190118</strain>
    </source>
</reference>
<dbReference type="EMBL" id="CYXP01000001">
    <property type="protein sequence ID" value="CUM69564.1"/>
    <property type="molecule type" value="Genomic_DNA"/>
</dbReference>
<evidence type="ECO:0000256" key="2">
    <source>
        <dbReference type="RuleBase" id="RU362097"/>
    </source>
</evidence>
<dbReference type="EMBL" id="JAQMPJ010000015">
    <property type="protein sequence ID" value="MDB9006373.1"/>
    <property type="molecule type" value="Genomic_DNA"/>
</dbReference>
<comment type="similarity">
    <text evidence="1 2">Belongs to the outer membrane factor (OMF) (TC 1.B.17) family.</text>
</comment>
<dbReference type="Proteomes" id="UP000095591">
    <property type="component" value="Unassembled WGS sequence"/>
</dbReference>
<dbReference type="Pfam" id="PF02321">
    <property type="entry name" value="OEP"/>
    <property type="match status" value="2"/>
</dbReference>
<evidence type="ECO:0000313" key="6">
    <source>
        <dbReference type="Proteomes" id="UP000095591"/>
    </source>
</evidence>
<keyword evidence="2" id="KW-0732">Signal</keyword>
<keyword evidence="2" id="KW-0472">Membrane</keyword>
<evidence type="ECO:0000256" key="1">
    <source>
        <dbReference type="ARBA" id="ARBA00007613"/>
    </source>
</evidence>
<dbReference type="NCBIfam" id="TIGR01845">
    <property type="entry name" value="outer_NodT"/>
    <property type="match status" value="1"/>
</dbReference>
<dbReference type="GO" id="GO:0015562">
    <property type="term" value="F:efflux transmembrane transporter activity"/>
    <property type="evidence" value="ECO:0007669"/>
    <property type="project" value="InterPro"/>
</dbReference>
<dbReference type="RefSeq" id="WP_044544774.1">
    <property type="nucleotide sequence ID" value="NZ_CDRH01000067.1"/>
</dbReference>
<dbReference type="InterPro" id="IPR003423">
    <property type="entry name" value="OMP_efflux"/>
</dbReference>
<keyword evidence="3" id="KW-0175">Coiled coil</keyword>
<dbReference type="Gene3D" id="2.20.200.10">
    <property type="entry name" value="Outer membrane efflux proteins (OEP)"/>
    <property type="match status" value="1"/>
</dbReference>
<evidence type="ECO:0000313" key="4">
    <source>
        <dbReference type="EMBL" id="CUM69564.1"/>
    </source>
</evidence>